<evidence type="ECO:0000313" key="9">
    <source>
        <dbReference type="Proteomes" id="UP000663891"/>
    </source>
</evidence>
<dbReference type="GO" id="GO:0005886">
    <property type="term" value="C:plasma membrane"/>
    <property type="evidence" value="ECO:0007669"/>
    <property type="project" value="TreeGrafter"/>
</dbReference>
<comment type="caution">
    <text evidence="7">Lacks conserved residue(s) required for the propagation of feature annotation.</text>
</comment>
<dbReference type="CDD" id="cd00112">
    <property type="entry name" value="LDLa"/>
    <property type="match status" value="1"/>
</dbReference>
<name>A0A815S0U6_9BILA</name>
<comment type="subcellular location">
    <subcellularLocation>
        <location evidence="1">Membrane</location>
        <topology evidence="1">Single-pass membrane protein</topology>
    </subcellularLocation>
</comment>
<dbReference type="InterPro" id="IPR002172">
    <property type="entry name" value="LDrepeatLR_classA_rpt"/>
</dbReference>
<keyword evidence="4" id="KW-1133">Transmembrane helix</keyword>
<dbReference type="InterPro" id="IPR036055">
    <property type="entry name" value="LDL_receptor-like_sf"/>
</dbReference>
<dbReference type="Gene3D" id="4.10.400.10">
    <property type="entry name" value="Low-density Lipoprotein Receptor"/>
    <property type="match status" value="1"/>
</dbReference>
<comment type="caution">
    <text evidence="8">The sequence shown here is derived from an EMBL/GenBank/DDBJ whole genome shotgun (WGS) entry which is preliminary data.</text>
</comment>
<evidence type="ECO:0000256" key="3">
    <source>
        <dbReference type="ARBA" id="ARBA00022737"/>
    </source>
</evidence>
<dbReference type="GO" id="GO:0016192">
    <property type="term" value="P:vesicle-mediated transport"/>
    <property type="evidence" value="ECO:0007669"/>
    <property type="project" value="UniProtKB-ARBA"/>
</dbReference>
<gene>
    <name evidence="8" type="ORF">VCS650_LOCUS41428</name>
</gene>
<evidence type="ECO:0000313" key="8">
    <source>
        <dbReference type="EMBL" id="CAF1485767.1"/>
    </source>
</evidence>
<evidence type="ECO:0000256" key="1">
    <source>
        <dbReference type="ARBA" id="ARBA00004167"/>
    </source>
</evidence>
<dbReference type="PANTHER" id="PTHR24270">
    <property type="entry name" value="LOW-DENSITY LIPOPROTEIN RECEPTOR-RELATED"/>
    <property type="match status" value="1"/>
</dbReference>
<reference evidence="8" key="1">
    <citation type="submission" date="2021-02" db="EMBL/GenBank/DDBJ databases">
        <authorList>
            <person name="Nowell W R."/>
        </authorList>
    </citation>
    <scope>NUCLEOTIDE SEQUENCE</scope>
</reference>
<dbReference type="PANTHER" id="PTHR24270:SF61">
    <property type="entry name" value="EGF-LIKE DOMAIN-CONTAINING PROTEIN"/>
    <property type="match status" value="1"/>
</dbReference>
<proteinExistence type="predicted"/>
<dbReference type="InterPro" id="IPR050685">
    <property type="entry name" value="LDLR"/>
</dbReference>
<organism evidence="8 9">
    <name type="scientific">Adineta steineri</name>
    <dbReference type="NCBI Taxonomy" id="433720"/>
    <lineage>
        <taxon>Eukaryota</taxon>
        <taxon>Metazoa</taxon>
        <taxon>Spiralia</taxon>
        <taxon>Gnathifera</taxon>
        <taxon>Rotifera</taxon>
        <taxon>Eurotatoria</taxon>
        <taxon>Bdelloidea</taxon>
        <taxon>Adinetida</taxon>
        <taxon>Adinetidae</taxon>
        <taxon>Adineta</taxon>
    </lineage>
</organism>
<dbReference type="PRINTS" id="PR00261">
    <property type="entry name" value="LDLRECEPTOR"/>
</dbReference>
<dbReference type="SMART" id="SM00192">
    <property type="entry name" value="LDLa"/>
    <property type="match status" value="5"/>
</dbReference>
<evidence type="ECO:0000256" key="5">
    <source>
        <dbReference type="ARBA" id="ARBA00023136"/>
    </source>
</evidence>
<sequence length="611" mass="70299">MERYEQFLKEPEETVGENMTFYNCSSSWYGATCQYTFDSYDEDFNTVVQETFRQKKGKHQDVLDITNGTCYPFLDCRRVSYSSFCLDWREVCDGRIDCIGDDAGNNVGIDEEGCFEVLDLTECKENDEFRCRNGQCIPDEFLWEKSIDFDCLDGSDETLTGWTHSDCYSDPSFRCEQKTCQRLRGTFACGDGECNLGFSPCANGRDMALYRAMLAREATPGISDSCWSTIICAMRWYFLNFPIFDSVRCERICGKVLYGESHPTCDELMKQHCPDQFQFPATPVIQGHIILIQTNTRVNKGGAWLPLYFCFREDLCPNHNIPIFHRINGSICFNHLKNDAYRLMDYVADCYNDDDEYPIFEHSCQLDQAHRFKCTSEIEKCISPFGVHDTIRDCYNNEDELHGADHRLRSLSADEEKLINFPTLCDGYEDIVYSSNETDETDCELWPCDNQYTHCNIYHNCANGLDEADCPLLSTCPSMQVPCIDPHTKLLGCLPFNRTNDNNIDCLGASDERHICRTPPYEDLTHDRFSFVRYRCWNDTSVVACMTVDYVCDGTPDCILTTKMERLTFSIVNVILSGWATTAISQNLLVAVQRTHVVWVCWIILRFAFVL</sequence>
<accession>A0A815S0U6</accession>
<protein>
    <submittedName>
        <fullName evidence="8">Uncharacterized protein</fullName>
    </submittedName>
</protein>
<keyword evidence="5" id="KW-0472">Membrane</keyword>
<dbReference type="PROSITE" id="PS50068">
    <property type="entry name" value="LDLRA_2"/>
    <property type="match status" value="1"/>
</dbReference>
<evidence type="ECO:0000256" key="6">
    <source>
        <dbReference type="ARBA" id="ARBA00023157"/>
    </source>
</evidence>
<dbReference type="EMBL" id="CAJNON010001793">
    <property type="protein sequence ID" value="CAF1485767.1"/>
    <property type="molecule type" value="Genomic_DNA"/>
</dbReference>
<dbReference type="SUPFAM" id="SSF57424">
    <property type="entry name" value="LDL receptor-like module"/>
    <property type="match status" value="1"/>
</dbReference>
<evidence type="ECO:0000256" key="7">
    <source>
        <dbReference type="PROSITE-ProRule" id="PRU00124"/>
    </source>
</evidence>
<dbReference type="Proteomes" id="UP000663891">
    <property type="component" value="Unassembled WGS sequence"/>
</dbReference>
<evidence type="ECO:0000256" key="4">
    <source>
        <dbReference type="ARBA" id="ARBA00022989"/>
    </source>
</evidence>
<dbReference type="Pfam" id="PF00057">
    <property type="entry name" value="Ldl_recept_a"/>
    <property type="match status" value="1"/>
</dbReference>
<keyword evidence="6" id="KW-1015">Disulfide bond</keyword>
<keyword evidence="3" id="KW-0677">Repeat</keyword>
<keyword evidence="2" id="KW-0812">Transmembrane</keyword>
<evidence type="ECO:0000256" key="2">
    <source>
        <dbReference type="ARBA" id="ARBA00022692"/>
    </source>
</evidence>
<dbReference type="AlphaFoldDB" id="A0A815S0U6"/>